<evidence type="ECO:0000313" key="3">
    <source>
        <dbReference type="Proteomes" id="UP000002051"/>
    </source>
</evidence>
<dbReference type="HOGENOM" id="CLU_1878528_0_0_1"/>
<sequence length="136" mass="15341">MRDSLTHSSRLGLDISSVYINNGWLDSGNLVACGPTNLGRDSDIIILKIVVGLNATPQNRLYGEKPKLLLWVGISQARSGFDRPESGLRKNYKLDPSLWPIIGRFSWLDLAWPDLFKSLDWLESLLIDLLHIKVIK</sequence>
<gene>
    <name evidence="1" type="ordered locus">MTR_8g022460</name>
</gene>
<dbReference type="EnsemblPlants" id="AET01865">
    <property type="protein sequence ID" value="AET01865"/>
    <property type="gene ID" value="MTR_8g022460"/>
</dbReference>
<protein>
    <submittedName>
        <fullName evidence="1 2">Uncharacterized protein</fullName>
    </submittedName>
</protein>
<accession>G7L8E4</accession>
<evidence type="ECO:0000313" key="1">
    <source>
        <dbReference type="EMBL" id="AET01865.1"/>
    </source>
</evidence>
<proteinExistence type="predicted"/>
<reference evidence="1 3" key="1">
    <citation type="journal article" date="2011" name="Nature">
        <title>The Medicago genome provides insight into the evolution of rhizobial symbioses.</title>
        <authorList>
            <person name="Young N.D."/>
            <person name="Debelle F."/>
            <person name="Oldroyd G.E."/>
            <person name="Geurts R."/>
            <person name="Cannon S.B."/>
            <person name="Udvardi M.K."/>
            <person name="Benedito V.A."/>
            <person name="Mayer K.F."/>
            <person name="Gouzy J."/>
            <person name="Schoof H."/>
            <person name="Van de Peer Y."/>
            <person name="Proost S."/>
            <person name="Cook D.R."/>
            <person name="Meyers B.C."/>
            <person name="Spannagl M."/>
            <person name="Cheung F."/>
            <person name="De Mita S."/>
            <person name="Krishnakumar V."/>
            <person name="Gundlach H."/>
            <person name="Zhou S."/>
            <person name="Mudge J."/>
            <person name="Bharti A.K."/>
            <person name="Murray J.D."/>
            <person name="Naoumkina M.A."/>
            <person name="Rosen B."/>
            <person name="Silverstein K.A."/>
            <person name="Tang H."/>
            <person name="Rombauts S."/>
            <person name="Zhao P.X."/>
            <person name="Zhou P."/>
            <person name="Barbe V."/>
            <person name="Bardou P."/>
            <person name="Bechner M."/>
            <person name="Bellec A."/>
            <person name="Berger A."/>
            <person name="Berges H."/>
            <person name="Bidwell S."/>
            <person name="Bisseling T."/>
            <person name="Choisne N."/>
            <person name="Couloux A."/>
            <person name="Denny R."/>
            <person name="Deshpande S."/>
            <person name="Dai X."/>
            <person name="Doyle J.J."/>
            <person name="Dudez A.M."/>
            <person name="Farmer A.D."/>
            <person name="Fouteau S."/>
            <person name="Franken C."/>
            <person name="Gibelin C."/>
            <person name="Gish J."/>
            <person name="Goldstein S."/>
            <person name="Gonzalez A.J."/>
            <person name="Green P.J."/>
            <person name="Hallab A."/>
            <person name="Hartog M."/>
            <person name="Hua A."/>
            <person name="Humphray S.J."/>
            <person name="Jeong D.H."/>
            <person name="Jing Y."/>
            <person name="Jocker A."/>
            <person name="Kenton S.M."/>
            <person name="Kim D.J."/>
            <person name="Klee K."/>
            <person name="Lai H."/>
            <person name="Lang C."/>
            <person name="Lin S."/>
            <person name="Macmil S.L."/>
            <person name="Magdelenat G."/>
            <person name="Matthews L."/>
            <person name="McCorrison J."/>
            <person name="Monaghan E.L."/>
            <person name="Mun J.H."/>
            <person name="Najar F.Z."/>
            <person name="Nicholson C."/>
            <person name="Noirot C."/>
            <person name="O'Bleness M."/>
            <person name="Paule C.R."/>
            <person name="Poulain J."/>
            <person name="Prion F."/>
            <person name="Qin B."/>
            <person name="Qu C."/>
            <person name="Retzel E.F."/>
            <person name="Riddle C."/>
            <person name="Sallet E."/>
            <person name="Samain S."/>
            <person name="Samson N."/>
            <person name="Sanders I."/>
            <person name="Saurat O."/>
            <person name="Scarpelli C."/>
            <person name="Schiex T."/>
            <person name="Segurens B."/>
            <person name="Severin A.J."/>
            <person name="Sherrier D.J."/>
            <person name="Shi R."/>
            <person name="Sims S."/>
            <person name="Singer S.R."/>
            <person name="Sinharoy S."/>
            <person name="Sterck L."/>
            <person name="Viollet A."/>
            <person name="Wang B.B."/>
            <person name="Wang K."/>
            <person name="Wang M."/>
            <person name="Wang X."/>
            <person name="Warfsmann J."/>
            <person name="Weissenbach J."/>
            <person name="White D.D."/>
            <person name="White J.D."/>
            <person name="Wiley G.B."/>
            <person name="Wincker P."/>
            <person name="Xing Y."/>
            <person name="Yang L."/>
            <person name="Yao Z."/>
            <person name="Ying F."/>
            <person name="Zhai J."/>
            <person name="Zhou L."/>
            <person name="Zuber A."/>
            <person name="Denarie J."/>
            <person name="Dixon R.A."/>
            <person name="May G.D."/>
            <person name="Schwartz D.C."/>
            <person name="Rogers J."/>
            <person name="Quetier F."/>
            <person name="Town C.D."/>
            <person name="Roe B.A."/>
        </authorList>
    </citation>
    <scope>NUCLEOTIDE SEQUENCE [LARGE SCALE GENOMIC DNA]</scope>
    <source>
        <strain evidence="1">A17</strain>
        <strain evidence="2 3">cv. Jemalong A17</strain>
    </source>
</reference>
<dbReference type="PaxDb" id="3880-AET01865"/>
<reference evidence="2" key="3">
    <citation type="submission" date="2015-04" db="UniProtKB">
        <authorList>
            <consortium name="EnsemblPlants"/>
        </authorList>
    </citation>
    <scope>IDENTIFICATION</scope>
    <source>
        <strain evidence="2">cv. Jemalong A17</strain>
    </source>
</reference>
<evidence type="ECO:0000313" key="2">
    <source>
        <dbReference type="EnsemblPlants" id="AET01865"/>
    </source>
</evidence>
<organism evidence="1 3">
    <name type="scientific">Medicago truncatula</name>
    <name type="common">Barrel medic</name>
    <name type="synonym">Medicago tribuloides</name>
    <dbReference type="NCBI Taxonomy" id="3880"/>
    <lineage>
        <taxon>Eukaryota</taxon>
        <taxon>Viridiplantae</taxon>
        <taxon>Streptophyta</taxon>
        <taxon>Embryophyta</taxon>
        <taxon>Tracheophyta</taxon>
        <taxon>Spermatophyta</taxon>
        <taxon>Magnoliopsida</taxon>
        <taxon>eudicotyledons</taxon>
        <taxon>Gunneridae</taxon>
        <taxon>Pentapetalae</taxon>
        <taxon>rosids</taxon>
        <taxon>fabids</taxon>
        <taxon>Fabales</taxon>
        <taxon>Fabaceae</taxon>
        <taxon>Papilionoideae</taxon>
        <taxon>50 kb inversion clade</taxon>
        <taxon>NPAAA clade</taxon>
        <taxon>Hologalegina</taxon>
        <taxon>IRL clade</taxon>
        <taxon>Trifolieae</taxon>
        <taxon>Medicago</taxon>
    </lineage>
</organism>
<reference evidence="1 3" key="2">
    <citation type="journal article" date="2014" name="BMC Genomics">
        <title>An improved genome release (version Mt4.0) for the model legume Medicago truncatula.</title>
        <authorList>
            <person name="Tang H."/>
            <person name="Krishnakumar V."/>
            <person name="Bidwell S."/>
            <person name="Rosen B."/>
            <person name="Chan A."/>
            <person name="Zhou S."/>
            <person name="Gentzbittel L."/>
            <person name="Childs K.L."/>
            <person name="Yandell M."/>
            <person name="Gundlach H."/>
            <person name="Mayer K.F."/>
            <person name="Schwartz D.C."/>
            <person name="Town C.D."/>
        </authorList>
    </citation>
    <scope>GENOME REANNOTATION</scope>
    <source>
        <strain evidence="2 3">cv. Jemalong A17</strain>
    </source>
</reference>
<keyword evidence="3" id="KW-1185">Reference proteome</keyword>
<dbReference type="Proteomes" id="UP000002051">
    <property type="component" value="Chromosome 8"/>
</dbReference>
<name>G7L8E4_MEDTR</name>
<dbReference type="EMBL" id="CM001224">
    <property type="protein sequence ID" value="AET01865.1"/>
    <property type="molecule type" value="Genomic_DNA"/>
</dbReference>
<dbReference type="AlphaFoldDB" id="G7L8E4"/>